<dbReference type="EMBL" id="JBJUIK010000012">
    <property type="protein sequence ID" value="KAL3510910.1"/>
    <property type="molecule type" value="Genomic_DNA"/>
</dbReference>
<sequence>MFDRFGDSILLLVIVGEGAACHEGVGFDILILYRVFIPVLNLSLSSNRYYVIQPHGIHKGKRHFYAKSVAPDVFPPYFLRRKGWSVRTKTPKHYKLDEAPGLNAALRAKLLEFNFPPSYKSSKAVVVGKWYSPFMFIKDGTLKDQMERSMFYQTASVLAFEEAPGIDKARRAYMPDFNFPMKCEESEKLGVGKWYVPFMFVRDHTDRSYQVQSTMFYSMTLDQQWQRIFLCWSGDNEGNYDSVNVDVVLENELVYACGCQAEWDEKNVYDRGIWFNYSDEKGAKRRVGLSPESSKE</sequence>
<dbReference type="Pfam" id="PF06880">
    <property type="entry name" value="DUF1262"/>
    <property type="match status" value="1"/>
</dbReference>
<dbReference type="PANTHER" id="PTHR31050:SF3">
    <property type="entry name" value="OS08G0412800 PROTEIN"/>
    <property type="match status" value="1"/>
</dbReference>
<organism evidence="2 3">
    <name type="scientific">Cinchona calisaya</name>
    <dbReference type="NCBI Taxonomy" id="153742"/>
    <lineage>
        <taxon>Eukaryota</taxon>
        <taxon>Viridiplantae</taxon>
        <taxon>Streptophyta</taxon>
        <taxon>Embryophyta</taxon>
        <taxon>Tracheophyta</taxon>
        <taxon>Spermatophyta</taxon>
        <taxon>Magnoliopsida</taxon>
        <taxon>eudicotyledons</taxon>
        <taxon>Gunneridae</taxon>
        <taxon>Pentapetalae</taxon>
        <taxon>asterids</taxon>
        <taxon>lamiids</taxon>
        <taxon>Gentianales</taxon>
        <taxon>Rubiaceae</taxon>
        <taxon>Cinchonoideae</taxon>
        <taxon>Cinchoneae</taxon>
        <taxon>Cinchona</taxon>
    </lineage>
</organism>
<dbReference type="InterPro" id="IPR010683">
    <property type="entry name" value="DUF1262"/>
</dbReference>
<name>A0ABD2YXX8_9GENT</name>
<evidence type="ECO:0000313" key="2">
    <source>
        <dbReference type="EMBL" id="KAL3510910.1"/>
    </source>
</evidence>
<gene>
    <name evidence="2" type="ORF">ACH5RR_030311</name>
</gene>
<protein>
    <submittedName>
        <fullName evidence="2">Uncharacterized protein</fullName>
    </submittedName>
</protein>
<feature type="chain" id="PRO_5044878464" evidence="1">
    <location>
        <begin position="22"/>
        <end position="296"/>
    </location>
</feature>
<dbReference type="AlphaFoldDB" id="A0ABD2YXX8"/>
<keyword evidence="1" id="KW-0732">Signal</keyword>
<keyword evidence="3" id="KW-1185">Reference proteome</keyword>
<accession>A0ABD2YXX8</accession>
<dbReference type="PANTHER" id="PTHR31050">
    <property type="entry name" value="OS08G0413200 PROTEIN"/>
    <property type="match status" value="1"/>
</dbReference>
<proteinExistence type="predicted"/>
<comment type="caution">
    <text evidence="2">The sequence shown here is derived from an EMBL/GenBank/DDBJ whole genome shotgun (WGS) entry which is preliminary data.</text>
</comment>
<reference evidence="2 3" key="1">
    <citation type="submission" date="2024-11" db="EMBL/GenBank/DDBJ databases">
        <title>A near-complete genome assembly of Cinchona calisaya.</title>
        <authorList>
            <person name="Lian D.C."/>
            <person name="Zhao X.W."/>
            <person name="Wei L."/>
        </authorList>
    </citation>
    <scope>NUCLEOTIDE SEQUENCE [LARGE SCALE GENOMIC DNA]</scope>
    <source>
        <tissue evidence="2">Nenye</tissue>
    </source>
</reference>
<feature type="signal peptide" evidence="1">
    <location>
        <begin position="1"/>
        <end position="21"/>
    </location>
</feature>
<evidence type="ECO:0000256" key="1">
    <source>
        <dbReference type="SAM" id="SignalP"/>
    </source>
</evidence>
<dbReference type="Proteomes" id="UP001630127">
    <property type="component" value="Unassembled WGS sequence"/>
</dbReference>
<evidence type="ECO:0000313" key="3">
    <source>
        <dbReference type="Proteomes" id="UP001630127"/>
    </source>
</evidence>